<comment type="caution">
    <text evidence="1">The sequence shown here is derived from an EMBL/GenBank/DDBJ whole genome shotgun (WGS) entry which is preliminary data.</text>
</comment>
<name>A0AAJ1AAQ7_RHILE</name>
<dbReference type="Proteomes" id="UP000825699">
    <property type="component" value="Unassembled WGS sequence"/>
</dbReference>
<protein>
    <submittedName>
        <fullName evidence="1">Uncharacterized protein</fullName>
    </submittedName>
</protein>
<accession>A0AAJ1AAQ7</accession>
<gene>
    <name evidence="1" type="ORF">HFO42_19720</name>
</gene>
<organism evidence="1 2">
    <name type="scientific">Rhizobium leguminosarum</name>
    <dbReference type="NCBI Taxonomy" id="384"/>
    <lineage>
        <taxon>Bacteria</taxon>
        <taxon>Pseudomonadati</taxon>
        <taxon>Pseudomonadota</taxon>
        <taxon>Alphaproteobacteria</taxon>
        <taxon>Hyphomicrobiales</taxon>
        <taxon>Rhizobiaceae</taxon>
        <taxon>Rhizobium/Agrobacterium group</taxon>
        <taxon>Rhizobium</taxon>
    </lineage>
</organism>
<dbReference type="AlphaFoldDB" id="A0AAJ1AAQ7"/>
<dbReference type="RefSeq" id="WP_222261448.1">
    <property type="nucleotide sequence ID" value="NZ_JAAXEB010000011.1"/>
</dbReference>
<proteinExistence type="predicted"/>
<sequence>MKRLVALAFIAVASVGCETAKTARTYVDVETLPEYGAHQRCLGRQTAIYSKAAGSPLELGIIASAACNSTRYALETAIAKVNGPVYAHAFTGTLEKQEATMIAGVIAKVKAGQDPF</sequence>
<evidence type="ECO:0000313" key="2">
    <source>
        <dbReference type="Proteomes" id="UP000825699"/>
    </source>
</evidence>
<dbReference type="PROSITE" id="PS51257">
    <property type="entry name" value="PROKAR_LIPOPROTEIN"/>
    <property type="match status" value="1"/>
</dbReference>
<dbReference type="EMBL" id="JAAXEP010000010">
    <property type="protein sequence ID" value="MBY5630318.1"/>
    <property type="molecule type" value="Genomic_DNA"/>
</dbReference>
<reference evidence="1" key="1">
    <citation type="submission" date="2020-04" db="EMBL/GenBank/DDBJ databases">
        <title>Global-level population genomics supports evidence of horizontal gene transfer on evolution of Rhizobia in Lentils.</title>
        <authorList>
            <person name="Gai Y."/>
            <person name="Cook D."/>
            <person name="Riely B."/>
        </authorList>
    </citation>
    <scope>NUCLEOTIDE SEQUENCE</scope>
    <source>
        <strain evidence="1">Derici101B</strain>
    </source>
</reference>
<evidence type="ECO:0000313" key="1">
    <source>
        <dbReference type="EMBL" id="MBY5630318.1"/>
    </source>
</evidence>